<dbReference type="Proteomes" id="UP000256748">
    <property type="component" value="Unassembled WGS sequence"/>
</dbReference>
<name>A0A3E1B9M1_RHILT</name>
<evidence type="ECO:0000313" key="2">
    <source>
        <dbReference type="EMBL" id="RFB88158.1"/>
    </source>
</evidence>
<gene>
    <name evidence="2" type="ORF">B5K10_21805</name>
</gene>
<comment type="caution">
    <text evidence="2">The sequence shown here is derived from an EMBL/GenBank/DDBJ whole genome shotgun (WGS) entry which is preliminary data.</text>
</comment>
<dbReference type="EMBL" id="NAOO01000027">
    <property type="protein sequence ID" value="RFB88158.1"/>
    <property type="molecule type" value="Genomic_DNA"/>
</dbReference>
<feature type="region of interest" description="Disordered" evidence="1">
    <location>
        <begin position="179"/>
        <end position="200"/>
    </location>
</feature>
<evidence type="ECO:0000256" key="1">
    <source>
        <dbReference type="SAM" id="MobiDB-lite"/>
    </source>
</evidence>
<accession>A0A3E1B9M1</accession>
<organism evidence="2 3">
    <name type="scientific">Rhizobium leguminosarum bv. trifolii</name>
    <dbReference type="NCBI Taxonomy" id="386"/>
    <lineage>
        <taxon>Bacteria</taxon>
        <taxon>Pseudomonadati</taxon>
        <taxon>Pseudomonadota</taxon>
        <taxon>Alphaproteobacteria</taxon>
        <taxon>Hyphomicrobiales</taxon>
        <taxon>Rhizobiaceae</taxon>
        <taxon>Rhizobium/Agrobacterium group</taxon>
        <taxon>Rhizobium</taxon>
    </lineage>
</organism>
<proteinExistence type="predicted"/>
<dbReference type="RefSeq" id="WP_116275033.1">
    <property type="nucleotide sequence ID" value="NZ_KZ859523.1"/>
</dbReference>
<dbReference type="AlphaFoldDB" id="A0A3E1B9M1"/>
<evidence type="ECO:0000313" key="3">
    <source>
        <dbReference type="Proteomes" id="UP000256748"/>
    </source>
</evidence>
<reference evidence="2 3" key="1">
    <citation type="submission" date="2017-03" db="EMBL/GenBank/DDBJ databases">
        <title>Genome analysis of Rhizobial strains effectives or ineffectives for nitrogen fixation isolated from bean seeds.</title>
        <authorList>
            <person name="Peralta H."/>
            <person name="Aguilar-Vera A."/>
            <person name="Mora Y."/>
            <person name="Vargas-Lagunas C."/>
            <person name="Girard L."/>
            <person name="Mora J."/>
        </authorList>
    </citation>
    <scope>NUCLEOTIDE SEQUENCE [LARGE SCALE GENOMIC DNA]</scope>
    <source>
        <strain evidence="2 3">CCGM5</strain>
    </source>
</reference>
<protein>
    <submittedName>
        <fullName evidence="2">Uncharacterized protein</fullName>
    </submittedName>
</protein>
<sequence length="200" mass="22189">MSVITVDDMKARAAQADFYANLASHDPPSEYLQIIGSISIRWGRIEAILTERLILESRVEDGIGNLLVAPMDGTTKFSRLISILKFRNDPVWESYSAVFKACGGAKSTRNILAHWCYMGFDEETDHVFFCNNDAPYIRDDGKLAAPIRAYSLQALRRLDYASKVILHVIVTGRPPDDLDQSSVDTLAAEDGGDRTATPHP</sequence>